<dbReference type="InterPro" id="IPR004137">
    <property type="entry name" value="HCP/CODH"/>
</dbReference>
<feature type="binding site" evidence="8">
    <location>
        <position position="464"/>
    </location>
    <ligand>
        <name>[4Fe-4S] cluster</name>
        <dbReference type="ChEBI" id="CHEBI:49883"/>
        <label>3</label>
    </ligand>
</feature>
<feature type="binding site" evidence="8">
    <location>
        <position position="322"/>
    </location>
    <ligand>
        <name>[Ni-4Fe-4S] cluster</name>
        <dbReference type="ChEBI" id="CHEBI:47739"/>
    </ligand>
</feature>
<dbReference type="GO" id="GO:0051539">
    <property type="term" value="F:4 iron, 4 sulfur cluster binding"/>
    <property type="evidence" value="ECO:0007669"/>
    <property type="project" value="UniProtKB-KW"/>
</dbReference>
<dbReference type="AlphaFoldDB" id="A0A090I7L5"/>
<keyword evidence="2 8" id="KW-0533">Nickel</keyword>
<dbReference type="Gene3D" id="3.40.50.2030">
    <property type="match status" value="2"/>
</dbReference>
<dbReference type="PANTHER" id="PTHR30109:SF6">
    <property type="entry name" value="ACETYL-COA DECARBONYLASE_SYNTHASE COMPLEX SUBUNIT ALPHA"/>
    <property type="match status" value="1"/>
</dbReference>
<dbReference type="InterPro" id="IPR017896">
    <property type="entry name" value="4Fe4S_Fe-S-bd"/>
</dbReference>
<comment type="subunit">
    <text evidence="8">Heterotetramer of two alpha and two epsilon subunits. The ACDS complex is made up of alpha, epsilon, beta, gamma and delta subunits with a probable stoichiometry of (alpha(2)epsilon(2))(4)-beta(8)-(gamma(1)delta(1))(8).</text>
</comment>
<dbReference type="GO" id="GO:0042542">
    <property type="term" value="P:response to hydrogen peroxide"/>
    <property type="evidence" value="ECO:0007669"/>
    <property type="project" value="TreeGrafter"/>
</dbReference>
<feature type="binding site" evidence="8">
    <location>
        <position position="586"/>
    </location>
    <ligand>
        <name>[Ni-4Fe-4S] cluster</name>
        <dbReference type="ChEBI" id="CHEBI:47739"/>
    </ligand>
</feature>
<feature type="binding site" evidence="8">
    <location>
        <position position="81"/>
    </location>
    <ligand>
        <name>[4Fe-4S] cluster</name>
        <dbReference type="ChEBI" id="CHEBI:49883"/>
        <label>2</label>
    </ligand>
</feature>
<evidence type="ECO:0000256" key="2">
    <source>
        <dbReference type="ARBA" id="ARBA00022596"/>
    </source>
</evidence>
<feature type="binding site" evidence="8">
    <location>
        <position position="460"/>
    </location>
    <ligand>
        <name>[4Fe-4S] cluster</name>
        <dbReference type="ChEBI" id="CHEBI:49883"/>
        <label>4</label>
    </ligand>
</feature>
<evidence type="ECO:0000256" key="8">
    <source>
        <dbReference type="HAMAP-Rule" id="MF_01137"/>
    </source>
</evidence>
<dbReference type="InterPro" id="IPR004460">
    <property type="entry name" value="CdhA"/>
</dbReference>
<feature type="binding site" evidence="8">
    <location>
        <position position="283"/>
    </location>
    <ligand>
        <name>[Ni-4Fe-4S] cluster</name>
        <dbReference type="ChEBI" id="CHEBI:47739"/>
    </ligand>
</feature>
<dbReference type="EC" id="1.2.7.4" evidence="8"/>
<dbReference type="Gene3D" id="1.10.8.190">
    <property type="entry name" value="Carbon monoxide dehydrogenase alpha subunit. Chain M, domain 1"/>
    <property type="match status" value="1"/>
</dbReference>
<keyword evidence="6 8" id="KW-0408">Iron</keyword>
<gene>
    <name evidence="8 10" type="primary">cdhA</name>
    <name evidence="10" type="ORF">DSM1535_0763</name>
</gene>
<dbReference type="PROSITE" id="PS00198">
    <property type="entry name" value="4FE4S_FER_1"/>
    <property type="match status" value="2"/>
</dbReference>
<feature type="binding site" evidence="8">
    <location>
        <position position="417"/>
    </location>
    <ligand>
        <name>[4Fe-4S] cluster</name>
        <dbReference type="ChEBI" id="CHEBI:49883"/>
        <label>3</label>
    </ligand>
</feature>
<dbReference type="GO" id="GO:0050418">
    <property type="term" value="F:hydroxylamine reductase activity"/>
    <property type="evidence" value="ECO:0007669"/>
    <property type="project" value="TreeGrafter"/>
</dbReference>
<keyword evidence="4" id="KW-0677">Repeat</keyword>
<organism evidence="10">
    <name type="scientific">Methanobacterium formicicum</name>
    <dbReference type="NCBI Taxonomy" id="2162"/>
    <lineage>
        <taxon>Archaea</taxon>
        <taxon>Methanobacteriati</taxon>
        <taxon>Methanobacteriota</taxon>
        <taxon>Methanomada group</taxon>
        <taxon>Methanobacteria</taxon>
        <taxon>Methanobacteriales</taxon>
        <taxon>Methanobacteriaceae</taxon>
        <taxon>Methanobacterium</taxon>
    </lineage>
</organism>
<dbReference type="SUPFAM" id="SSF46548">
    <property type="entry name" value="alpha-helical ferredoxin"/>
    <property type="match status" value="1"/>
</dbReference>
<feature type="binding site" evidence="8">
    <location>
        <position position="424"/>
    </location>
    <ligand>
        <name>[4Fe-4S] cluster</name>
        <dbReference type="ChEBI" id="CHEBI:49883"/>
        <label>4</label>
    </ligand>
</feature>
<dbReference type="Pfam" id="PF03063">
    <property type="entry name" value="Prismane"/>
    <property type="match status" value="2"/>
</dbReference>
<dbReference type="NCBIfam" id="TIGR00314">
    <property type="entry name" value="cdhA"/>
    <property type="match status" value="1"/>
</dbReference>
<feature type="binding site" evidence="8">
    <location>
        <position position="121"/>
    </location>
    <ligand>
        <name>CO</name>
        <dbReference type="ChEBI" id="CHEBI:17245"/>
    </ligand>
</feature>
<dbReference type="GO" id="GO:0005506">
    <property type="term" value="F:iron ion binding"/>
    <property type="evidence" value="ECO:0007669"/>
    <property type="project" value="UniProtKB-UniRule"/>
</dbReference>
<dbReference type="PATRIC" id="fig|2162.9.peg.787"/>
<protein>
    <recommendedName>
        <fullName evidence="8">Acetyl-CoA decarbonylase/synthase complex subunit alpha</fullName>
        <shortName evidence="8">ACDS complex subunit alpha</shortName>
        <ecNumber evidence="8">1.2.7.4</ecNumber>
    </recommendedName>
    <alternativeName>
        <fullName evidence="8">ACDS complex carbon monoxide dehydrogenase subunit alpha</fullName>
        <shortName evidence="8">ACDS CODH subunit alpha</shortName>
    </alternativeName>
</protein>
<dbReference type="EMBL" id="LN515531">
    <property type="protein sequence ID" value="CEA13117.1"/>
    <property type="molecule type" value="Genomic_DNA"/>
</dbReference>
<dbReference type="GO" id="GO:0006084">
    <property type="term" value="P:acetyl-CoA metabolic process"/>
    <property type="evidence" value="ECO:0007669"/>
    <property type="project" value="InterPro"/>
</dbReference>
<comment type="cofactor">
    <cofactor evidence="8">
        <name>[Ni-4Fe-4S] cluster</name>
        <dbReference type="ChEBI" id="CHEBI:47739"/>
    </cofactor>
    <text evidence="8">Binds 2 [Ni-4Fe-4S] clusters per heterotetramer.</text>
</comment>
<evidence type="ECO:0000256" key="5">
    <source>
        <dbReference type="ARBA" id="ARBA00023002"/>
    </source>
</evidence>
<dbReference type="InterPro" id="IPR011254">
    <property type="entry name" value="Prismane-like_sf"/>
</dbReference>
<feature type="binding site" evidence="8">
    <location>
        <position position="457"/>
    </location>
    <ligand>
        <name>[4Fe-4S] cluster</name>
        <dbReference type="ChEBI" id="CHEBI:49883"/>
        <label>4</label>
    </ligand>
</feature>
<comment type="similarity">
    <text evidence="8">Belongs to the Ni-containing carbon monoxide dehydrogenase family.</text>
</comment>
<feature type="binding site" evidence="8">
    <location>
        <position position="414"/>
    </location>
    <ligand>
        <name>[4Fe-4S] cluster</name>
        <dbReference type="ChEBI" id="CHEBI:49883"/>
        <label>3</label>
    </ligand>
</feature>
<keyword evidence="5 8" id="KW-0560">Oxidoreductase</keyword>
<dbReference type="SUPFAM" id="SSF56821">
    <property type="entry name" value="Prismane protein-like"/>
    <property type="match status" value="1"/>
</dbReference>
<name>A0A090I7L5_METFO</name>
<dbReference type="GO" id="GO:0016151">
    <property type="term" value="F:nickel cation binding"/>
    <property type="evidence" value="ECO:0007669"/>
    <property type="project" value="UniProtKB-UniRule"/>
</dbReference>
<evidence type="ECO:0000256" key="7">
    <source>
        <dbReference type="ARBA" id="ARBA00023014"/>
    </source>
</evidence>
<feature type="domain" description="4Fe-4S ferredoxin-type" evidence="9">
    <location>
        <begin position="405"/>
        <end position="434"/>
    </location>
</feature>
<feature type="binding site" evidence="8">
    <location>
        <position position="89"/>
    </location>
    <ligand>
        <name>[4Fe-4S] cluster</name>
        <dbReference type="ChEBI" id="CHEBI:49883"/>
        <label>2</label>
    </ligand>
</feature>
<comment type="function">
    <text evidence="8">Part of the ACDS complex that catalyzes the reversible cleavage of acetyl-CoA, allowing autotrophic growth from CO(2). The alpha-epsilon subcomponent functions as a carbon monoxide dehydrogenase.</text>
</comment>
<accession>A0A090I7L5</accession>
<feature type="binding site" evidence="8">
    <location>
        <position position="522"/>
    </location>
    <ligand>
        <name>[Ni-4Fe-4S] cluster</name>
        <dbReference type="ChEBI" id="CHEBI:47739"/>
    </ligand>
</feature>
<feature type="binding site" evidence="8">
    <location>
        <position position="78"/>
    </location>
    <ligand>
        <name>[4Fe-4S] cluster</name>
        <dbReference type="ChEBI" id="CHEBI:49883"/>
        <label>1</label>
        <note>ligand shared between dimeric partners</note>
    </ligand>
</feature>
<feature type="binding site" evidence="8">
    <location>
        <position position="82"/>
    </location>
    <ligand>
        <name>[4Fe-4S] cluster</name>
        <dbReference type="ChEBI" id="CHEBI:49883"/>
        <label>1</label>
        <note>ligand shared between dimeric partners</note>
    </ligand>
</feature>
<evidence type="ECO:0000259" key="9">
    <source>
        <dbReference type="PROSITE" id="PS51379"/>
    </source>
</evidence>
<dbReference type="InterPro" id="IPR017900">
    <property type="entry name" value="4Fe4S_Fe_S_CS"/>
</dbReference>
<comment type="cofactor">
    <cofactor evidence="8">
        <name>[4Fe-4S] cluster</name>
        <dbReference type="ChEBI" id="CHEBI:49883"/>
    </cofactor>
    <text evidence="8">Binds 7 [4Fe-4S] clusters per heterotetramer.</text>
</comment>
<keyword evidence="7 8" id="KW-0411">Iron-sulfur</keyword>
<keyword evidence="3 8" id="KW-0479">Metal-binding</keyword>
<feature type="binding site" evidence="8">
    <location>
        <position position="551"/>
    </location>
    <ligand>
        <name>[Ni-4Fe-4S] cluster</name>
        <dbReference type="ChEBI" id="CHEBI:47739"/>
    </ligand>
</feature>
<dbReference type="GO" id="GO:0043885">
    <property type="term" value="F:anaerobic carbon-monoxide dehydrogenase activity"/>
    <property type="evidence" value="ECO:0007669"/>
    <property type="project" value="UniProtKB-UniRule"/>
</dbReference>
<dbReference type="GO" id="GO:0004601">
    <property type="term" value="F:peroxidase activity"/>
    <property type="evidence" value="ECO:0007669"/>
    <property type="project" value="TreeGrafter"/>
</dbReference>
<dbReference type="HAMAP" id="MF_01137">
    <property type="entry name" value="CdhA"/>
    <property type="match status" value="1"/>
</dbReference>
<dbReference type="InterPro" id="IPR016099">
    <property type="entry name" value="Prismane-like_a/b-sand"/>
</dbReference>
<keyword evidence="1 8" id="KW-0004">4Fe-4S</keyword>
<comment type="catalytic activity">
    <reaction evidence="8">
        <text>CO + 2 oxidized [2Fe-2S]-[ferredoxin] + H2O = 2 reduced [2Fe-2S]-[ferredoxin] + CO2 + 2 H(+)</text>
        <dbReference type="Rhea" id="RHEA:21040"/>
        <dbReference type="Rhea" id="RHEA-COMP:10000"/>
        <dbReference type="Rhea" id="RHEA-COMP:10001"/>
        <dbReference type="ChEBI" id="CHEBI:15377"/>
        <dbReference type="ChEBI" id="CHEBI:15378"/>
        <dbReference type="ChEBI" id="CHEBI:16526"/>
        <dbReference type="ChEBI" id="CHEBI:17245"/>
        <dbReference type="ChEBI" id="CHEBI:33737"/>
        <dbReference type="ChEBI" id="CHEBI:33738"/>
        <dbReference type="EC" id="1.2.7.4"/>
    </reaction>
</comment>
<proteinExistence type="inferred from homology"/>
<evidence type="ECO:0000256" key="6">
    <source>
        <dbReference type="ARBA" id="ARBA00023004"/>
    </source>
</evidence>
<dbReference type="CDD" id="cd01916">
    <property type="entry name" value="ACS_1"/>
    <property type="match status" value="1"/>
</dbReference>
<feature type="binding site" evidence="8">
    <location>
        <position position="454"/>
    </location>
    <ligand>
        <name>[4Fe-4S] cluster</name>
        <dbReference type="ChEBI" id="CHEBI:49883"/>
        <label>4</label>
    </ligand>
</feature>
<evidence type="ECO:0000313" key="10">
    <source>
        <dbReference type="EMBL" id="CEA13117.1"/>
    </source>
</evidence>
<sequence length="788" mass="86089">MVIIVAPKPESKPKNFKDDFWKTKDIKISIGEIDEASGVIEVPEVETQGPTPKPSITDLRSWDMKLMGRYEPFYAPFCDMCCLCTFGKCDLTNKKGACGIDAEAQQARTVLLASCIGSACHSGHSRHLVEHLIEEFGADQPIDMGLNIDIQAPIMMTVLGKKPQTLGDLKEALDYLEEQMIHLLSACHTGQEGKSIDFESKALHAGLMDNLGMEIGDIAQIAALNLPKGDENAPLIEMGVGTIDTQKPVVLCIGHNVLPGAGIMDYMDETGQEEDLEVCGICCAAIDISRYNDQAKVVGPISKQLKFVRSGVADVIVVDEQCVRTDILEEAQAKNTAVIATTDKICLGLPDLTSEDPDKIVSKLVNKEIPGALILDPAKVGEVAVKAANILSPERATLKKLPDLDEVQKLASECTECGWCVRVCPNGQPMMDAVVKAGEGDFSTFEELYLNDVCYTCGRCEQECERDLPLMSMLAKVGEKLSKEEKFNIRAGRGPAQDVEIRRVGAPIVLGDIPGVIAFVGCSNYPNGGKEVAEMAKEFLERNYIVLTTGCGAMNIGEYRDEEGKTLYEQYGGEFDARGLVNMGSCVSNSHVVGATIKIANIFAKKPLEGNFEEIADYILNRVGACGVAWGAHSQKAAAIATGVNRWGIPVVLGPHGSKYRRLYLGRADKVDSWKVKDLRTGEVMEGEPAPEHLLYAAETKEEALPVIAKLCIRPTDTPKGRQIKLNNYMDLYKRYFGELPPDVHLFVRTEKDIPITYKKDVQAILEEVGWKPRKVAQEPSLMGMDGD</sequence>
<dbReference type="PANTHER" id="PTHR30109">
    <property type="entry name" value="HYDROXYLAMINE REDUCTASE"/>
    <property type="match status" value="1"/>
</dbReference>
<feature type="binding site" evidence="8">
    <location>
        <position position="98"/>
    </location>
    <ligand>
        <name>[4Fe-4S] cluster</name>
        <dbReference type="ChEBI" id="CHEBI:49883"/>
        <label>2</label>
    </ligand>
</feature>
<comment type="domain">
    <text evidence="8">Cluster B is an all-cysteinyl-liganded 4Fe-4S cluster; cluster C is a mixed Ni-Fe-S cluster which is the active site of CO oxidation. Cluster D is also an all-cysteinyl-liganded 4Fe-4S cluster that bridges the two subunits of the CODH dimer. Contains two additional 4Fe-4S clusters, dubbed E and F, that probably transport electrons from ferredoxin to the B cluster.</text>
</comment>
<feature type="binding site" evidence="8">
    <location>
        <position position="84"/>
    </location>
    <ligand>
        <name>[4Fe-4S] cluster</name>
        <dbReference type="ChEBI" id="CHEBI:49883"/>
        <label>2</label>
    </ligand>
</feature>
<feature type="binding site" evidence="8">
    <location>
        <position position="255"/>
    </location>
    <ligand>
        <name>[Ni-4Fe-4S] cluster</name>
        <dbReference type="ChEBI" id="CHEBI:47739"/>
    </ligand>
</feature>
<feature type="binding site" evidence="8">
    <location>
        <position position="420"/>
    </location>
    <ligand>
        <name>[4Fe-4S] cluster</name>
        <dbReference type="ChEBI" id="CHEBI:49883"/>
        <label>3</label>
    </ligand>
</feature>
<evidence type="ECO:0000256" key="1">
    <source>
        <dbReference type="ARBA" id="ARBA00022485"/>
    </source>
</evidence>
<dbReference type="Gene3D" id="3.30.70.20">
    <property type="match status" value="1"/>
</dbReference>
<dbReference type="PROSITE" id="PS51379">
    <property type="entry name" value="4FE4S_FER_2"/>
    <property type="match status" value="1"/>
</dbReference>
<dbReference type="KEGG" id="mfi:DSM1535_0763"/>
<reference evidence="10" key="1">
    <citation type="submission" date="2014-08" db="EMBL/GenBank/DDBJ databases">
        <authorList>
            <person name="Wibberg D."/>
        </authorList>
    </citation>
    <scope>NUCLEOTIDE SEQUENCE</scope>
</reference>
<evidence type="ECO:0000256" key="4">
    <source>
        <dbReference type="ARBA" id="ARBA00022737"/>
    </source>
</evidence>
<evidence type="ECO:0000256" key="3">
    <source>
        <dbReference type="ARBA" id="ARBA00022723"/>
    </source>
</evidence>